<evidence type="ECO:0000313" key="3">
    <source>
        <dbReference type="EMBL" id="VFK21759.1"/>
    </source>
</evidence>
<feature type="compositionally biased region" description="Low complexity" evidence="2">
    <location>
        <begin position="124"/>
        <end position="137"/>
    </location>
</feature>
<dbReference type="AlphaFoldDB" id="A0A450WXN8"/>
<proteinExistence type="predicted"/>
<name>A0A450WXN8_9GAMM</name>
<keyword evidence="1" id="KW-0175">Coiled coil</keyword>
<reference evidence="3" key="1">
    <citation type="submission" date="2019-02" db="EMBL/GenBank/DDBJ databases">
        <authorList>
            <person name="Gruber-Vodicka R. H."/>
            <person name="Seah K. B. B."/>
        </authorList>
    </citation>
    <scope>NUCLEOTIDE SEQUENCE</scope>
    <source>
        <strain evidence="3">BECK_BY7</strain>
    </source>
</reference>
<evidence type="ECO:0000256" key="2">
    <source>
        <dbReference type="SAM" id="MobiDB-lite"/>
    </source>
</evidence>
<feature type="region of interest" description="Disordered" evidence="2">
    <location>
        <begin position="119"/>
        <end position="146"/>
    </location>
</feature>
<dbReference type="EMBL" id="CAADFN010000102">
    <property type="protein sequence ID" value="VFK21759.1"/>
    <property type="molecule type" value="Genomic_DNA"/>
</dbReference>
<protein>
    <recommendedName>
        <fullName evidence="4">Bacteriophage Rz lysis protein</fullName>
    </recommendedName>
</protein>
<feature type="coiled-coil region" evidence="1">
    <location>
        <begin position="73"/>
        <end position="100"/>
    </location>
</feature>
<sequence length="185" mass="19934">MVMRWVLSFIGKKLLGLLLTTTVGAALAGTGVWHFQGGKIARMERDHAQRMVEHSAAANARLQAAIAKGDRLYLQLSETNTELRTEYEKATKEIEHLTTGKHCLGAAVVGVLDGTSSDTGLSVPEATSRPAATSAPPATDPHDRYATDTDIAGWIADAKRRHGECRAKLDALIAWHEEGVADHGR</sequence>
<evidence type="ECO:0000256" key="1">
    <source>
        <dbReference type="SAM" id="Coils"/>
    </source>
</evidence>
<organism evidence="3">
    <name type="scientific">Candidatus Kentrum sp. LFY</name>
    <dbReference type="NCBI Taxonomy" id="2126342"/>
    <lineage>
        <taxon>Bacteria</taxon>
        <taxon>Pseudomonadati</taxon>
        <taxon>Pseudomonadota</taxon>
        <taxon>Gammaproteobacteria</taxon>
        <taxon>Candidatus Kentrum</taxon>
    </lineage>
</organism>
<evidence type="ECO:0008006" key="4">
    <source>
        <dbReference type="Google" id="ProtNLM"/>
    </source>
</evidence>
<gene>
    <name evidence="3" type="ORF">BECKLFY1418C_GA0070996_110214</name>
</gene>
<accession>A0A450WXN8</accession>